<keyword evidence="2 5" id="KW-0812">Transmembrane</keyword>
<comment type="caution">
    <text evidence="6">The sequence shown here is derived from an EMBL/GenBank/DDBJ whole genome shotgun (WGS) entry which is preliminary data.</text>
</comment>
<evidence type="ECO:0000256" key="1">
    <source>
        <dbReference type="ARBA" id="ARBA00004141"/>
    </source>
</evidence>
<dbReference type="EMBL" id="JAJCIS010000023">
    <property type="protein sequence ID" value="MCB7389377.1"/>
    <property type="molecule type" value="Genomic_DNA"/>
</dbReference>
<dbReference type="Proteomes" id="UP001299546">
    <property type="component" value="Unassembled WGS sequence"/>
</dbReference>
<feature type="transmembrane region" description="Helical" evidence="5">
    <location>
        <begin position="202"/>
        <end position="227"/>
    </location>
</feature>
<keyword evidence="3 5" id="KW-1133">Transmembrane helix</keyword>
<gene>
    <name evidence="6" type="ORF">LIZ65_19010</name>
</gene>
<evidence type="ECO:0000256" key="4">
    <source>
        <dbReference type="ARBA" id="ARBA00023136"/>
    </source>
</evidence>
<dbReference type="InterPro" id="IPR003825">
    <property type="entry name" value="Colicin-V_CvpA"/>
</dbReference>
<dbReference type="Pfam" id="PF02674">
    <property type="entry name" value="Colicin_V"/>
    <property type="match status" value="1"/>
</dbReference>
<evidence type="ECO:0000256" key="5">
    <source>
        <dbReference type="SAM" id="Phobius"/>
    </source>
</evidence>
<comment type="subcellular location">
    <subcellularLocation>
        <location evidence="1">Membrane</location>
        <topology evidence="1">Multi-pass membrane protein</topology>
    </subcellularLocation>
</comment>
<proteinExistence type="predicted"/>
<accession>A0ABS8DLP8</accession>
<name>A0ABS8DLP8_9FIRM</name>
<keyword evidence="4 5" id="KW-0472">Membrane</keyword>
<evidence type="ECO:0000313" key="6">
    <source>
        <dbReference type="EMBL" id="MCB7389377.1"/>
    </source>
</evidence>
<dbReference type="RefSeq" id="WP_066734498.1">
    <property type="nucleotide sequence ID" value="NZ_JAJCIQ010000022.1"/>
</dbReference>
<keyword evidence="7" id="KW-1185">Reference proteome</keyword>
<evidence type="ECO:0000313" key="7">
    <source>
        <dbReference type="Proteomes" id="UP001299546"/>
    </source>
</evidence>
<evidence type="ECO:0000256" key="3">
    <source>
        <dbReference type="ARBA" id="ARBA00022989"/>
    </source>
</evidence>
<feature type="transmembrane region" description="Helical" evidence="5">
    <location>
        <begin position="5"/>
        <end position="21"/>
    </location>
</feature>
<feature type="transmembrane region" description="Helical" evidence="5">
    <location>
        <begin position="27"/>
        <end position="48"/>
    </location>
</feature>
<feature type="transmembrane region" description="Helical" evidence="5">
    <location>
        <begin position="247"/>
        <end position="268"/>
    </location>
</feature>
<reference evidence="6 7" key="1">
    <citation type="submission" date="2021-10" db="EMBL/GenBank/DDBJ databases">
        <title>Collection of gut derived symbiotic bacterial strains cultured from healthy donors.</title>
        <authorList>
            <person name="Lin H."/>
            <person name="Littmann E."/>
            <person name="Kohout C."/>
            <person name="Pamer E.G."/>
        </authorList>
    </citation>
    <scope>NUCLEOTIDE SEQUENCE [LARGE SCALE GENOMIC DNA]</scope>
    <source>
        <strain evidence="6 7">DFI.1.165</strain>
    </source>
</reference>
<protein>
    <submittedName>
        <fullName evidence="6">CvpA family protein</fullName>
    </submittedName>
</protein>
<sequence length="302" mass="32368">MNWLLISVSVIIGIGAIVGFARGAVRIAVSLLATVLTLVVVFFATPYVSKAIMSFTPLDDMIEEQCLKTMAGAVGGNASSGTGLTEEQVRSFLEGAGVSEEQLAAAGITVEDIVNGNVSGSDLEKYGISAHILEGKGHADEEIKQSILDAEVPRQLQISAIEGADIPDVFKELLLSNNNSEVYNSLGVSTFAEYLSKYLAKLIIGILAFLGTFLIVTIVVRAVVFALDIVSELPVLGILNRLAGVGVGVVIALIIISFIFIIITLLYTTSVGKMLMQMINENEFLSFLYNHNYVMKIATIFR</sequence>
<evidence type="ECO:0000256" key="2">
    <source>
        <dbReference type="ARBA" id="ARBA00022692"/>
    </source>
</evidence>
<organism evidence="6 7">
    <name type="scientific">Bariatricus massiliensis</name>
    <dbReference type="NCBI Taxonomy" id="1745713"/>
    <lineage>
        <taxon>Bacteria</taxon>
        <taxon>Bacillati</taxon>
        <taxon>Bacillota</taxon>
        <taxon>Clostridia</taxon>
        <taxon>Lachnospirales</taxon>
        <taxon>Lachnospiraceae</taxon>
        <taxon>Bariatricus</taxon>
    </lineage>
</organism>